<evidence type="ECO:0000313" key="2">
    <source>
        <dbReference type="Proteomes" id="UP000199652"/>
    </source>
</evidence>
<dbReference type="Pfam" id="PF18937">
    <property type="entry name" value="DUF5685"/>
    <property type="match status" value="1"/>
</dbReference>
<sequence length="283" mass="31729">MFGYVVANREALSEEDQARYEKYYCGVCHSLGVEHGAYCRTTLSYDMTFLALFLDGLTGDEGAIGAERCVMKPTKRHDFITGPAMAYAADMNIALTWHKCMDDWVDDRKIAGLSGAKLFGRAYRRAANRWHRQCQSIEAGLKAMGEMERLGETNPDAPAAVFGWIMGELFVMDPDSPNAPELRRFGDALGRFIYIMDAVMDLKEDLKKERYNPLMAITKLEPVALLSMLLSDCTAAYGALPPNRNDTIIKNVLYSGVWIPYASAHPEESRGEQRAKKEKGEEE</sequence>
<name>A0A1H3DS16_EUBBA</name>
<keyword evidence="2" id="KW-1185">Reference proteome</keyword>
<reference evidence="2" key="1">
    <citation type="submission" date="2016-10" db="EMBL/GenBank/DDBJ databases">
        <authorList>
            <person name="Varghese N."/>
            <person name="Submissions S."/>
        </authorList>
    </citation>
    <scope>NUCLEOTIDE SEQUENCE [LARGE SCALE GENOMIC DNA]</scope>
    <source>
        <strain evidence="2">VPI 5359</strain>
    </source>
</reference>
<proteinExistence type="predicted"/>
<dbReference type="OrthoDB" id="1722540at2"/>
<evidence type="ECO:0000313" key="1">
    <source>
        <dbReference type="EMBL" id="SDX68449.1"/>
    </source>
</evidence>
<organism evidence="1 2">
    <name type="scientific">Eubacterium barkeri</name>
    <name type="common">Clostridium barkeri</name>
    <dbReference type="NCBI Taxonomy" id="1528"/>
    <lineage>
        <taxon>Bacteria</taxon>
        <taxon>Bacillati</taxon>
        <taxon>Bacillota</taxon>
        <taxon>Clostridia</taxon>
        <taxon>Eubacteriales</taxon>
        <taxon>Eubacteriaceae</taxon>
        <taxon>Eubacterium</taxon>
    </lineage>
</organism>
<dbReference type="Proteomes" id="UP000199652">
    <property type="component" value="Unassembled WGS sequence"/>
</dbReference>
<dbReference type="STRING" id="1528.SAMN04488579_10589"/>
<accession>A0A1H3DS16</accession>
<protein>
    <submittedName>
        <fullName evidence="1">Uncharacterized protein</fullName>
    </submittedName>
</protein>
<gene>
    <name evidence="1" type="ORF">SAMN04488579_10589</name>
</gene>
<dbReference type="EMBL" id="FNOU01000005">
    <property type="protein sequence ID" value="SDX68449.1"/>
    <property type="molecule type" value="Genomic_DNA"/>
</dbReference>
<dbReference type="AlphaFoldDB" id="A0A1H3DS16"/>
<dbReference type="RefSeq" id="WP_090243985.1">
    <property type="nucleotide sequence ID" value="NZ_FNOU01000005.1"/>
</dbReference>
<dbReference type="InterPro" id="IPR043740">
    <property type="entry name" value="DUF5685"/>
</dbReference>